<sequence length="342" mass="37794">MAEHYTRFIVCVPISNKEAGSRLTRLSPEGNGLTERVAKTIIKYYCFKKLAVDRGLVYDWDELLRSLVVSYNAAKHESATGVAHFTLLFAQVATVPPELRDTPNLDFEEGDLDSRVKDLLQRAQKPRTGMEVATKPAILKLMKMQTDGVVVLEDNTRLRGKSAVQNIVACHLQVKYQYDCNAAFPSKHLACEICRCLGTDVVAASAEVAHAAFQLRHLSSGECLPCAGWSLPLLTVLLGPTSAGSSFASAPNFSLSLSTLQWGLVLVTTVAHEVKRLAMEVIKEHWTHLSVMNNDWDLHLNKRPEAMDALQPSNYRAWKKSMRRFAADGATTEGAEQGRALV</sequence>
<dbReference type="Proteomes" id="UP001190700">
    <property type="component" value="Unassembled WGS sequence"/>
</dbReference>
<evidence type="ECO:0008006" key="3">
    <source>
        <dbReference type="Google" id="ProtNLM"/>
    </source>
</evidence>
<evidence type="ECO:0000313" key="2">
    <source>
        <dbReference type="Proteomes" id="UP001190700"/>
    </source>
</evidence>
<keyword evidence="2" id="KW-1185">Reference proteome</keyword>
<dbReference type="EMBL" id="LGRX02010892">
    <property type="protein sequence ID" value="KAK3269538.1"/>
    <property type="molecule type" value="Genomic_DNA"/>
</dbReference>
<evidence type="ECO:0000313" key="1">
    <source>
        <dbReference type="EMBL" id="KAK3269538.1"/>
    </source>
</evidence>
<protein>
    <recommendedName>
        <fullName evidence="3">Integrase catalytic domain-containing protein</fullName>
    </recommendedName>
</protein>
<gene>
    <name evidence="1" type="ORF">CYMTET_22024</name>
</gene>
<comment type="caution">
    <text evidence="1">The sequence shown here is derived from an EMBL/GenBank/DDBJ whole genome shotgun (WGS) entry which is preliminary data.</text>
</comment>
<reference evidence="1 2" key="1">
    <citation type="journal article" date="2015" name="Genome Biol. Evol.">
        <title>Comparative Genomics of a Bacterivorous Green Alga Reveals Evolutionary Causalities and Consequences of Phago-Mixotrophic Mode of Nutrition.</title>
        <authorList>
            <person name="Burns J.A."/>
            <person name="Paasch A."/>
            <person name="Narechania A."/>
            <person name="Kim E."/>
        </authorList>
    </citation>
    <scope>NUCLEOTIDE SEQUENCE [LARGE SCALE GENOMIC DNA]</scope>
    <source>
        <strain evidence="1 2">PLY_AMNH</strain>
    </source>
</reference>
<proteinExistence type="predicted"/>
<accession>A0AAE0L2E5</accession>
<name>A0AAE0L2E5_9CHLO</name>
<organism evidence="1 2">
    <name type="scientific">Cymbomonas tetramitiformis</name>
    <dbReference type="NCBI Taxonomy" id="36881"/>
    <lineage>
        <taxon>Eukaryota</taxon>
        <taxon>Viridiplantae</taxon>
        <taxon>Chlorophyta</taxon>
        <taxon>Pyramimonadophyceae</taxon>
        <taxon>Pyramimonadales</taxon>
        <taxon>Pyramimonadaceae</taxon>
        <taxon>Cymbomonas</taxon>
    </lineage>
</organism>
<dbReference type="AlphaFoldDB" id="A0AAE0L2E5"/>